<evidence type="ECO:0000313" key="2">
    <source>
        <dbReference type="Proteomes" id="UP001552594"/>
    </source>
</evidence>
<keyword evidence="2" id="KW-1185">Reference proteome</keyword>
<sequence>MHRALAEASDEDRPGLERAAGLIAALAARPEREVRAEWARGVIAAAGLDPHTQELPAIRAVRKAEPGLSLRAAVQVVREAKGEPVP</sequence>
<reference evidence="1 2" key="1">
    <citation type="submission" date="2024-06" db="EMBL/GenBank/DDBJ databases">
        <title>The Natural Products Discovery Center: Release of the First 8490 Sequenced Strains for Exploring Actinobacteria Biosynthetic Diversity.</title>
        <authorList>
            <person name="Kalkreuter E."/>
            <person name="Kautsar S.A."/>
            <person name="Yang D."/>
            <person name="Bader C.D."/>
            <person name="Teijaro C.N."/>
            <person name="Fluegel L."/>
            <person name="Davis C.M."/>
            <person name="Simpson J.R."/>
            <person name="Lauterbach L."/>
            <person name="Steele A.D."/>
            <person name="Gui C."/>
            <person name="Meng S."/>
            <person name="Li G."/>
            <person name="Viehrig K."/>
            <person name="Ye F."/>
            <person name="Su P."/>
            <person name="Kiefer A.F."/>
            <person name="Nichols A."/>
            <person name="Cepeda A.J."/>
            <person name="Yan W."/>
            <person name="Fan B."/>
            <person name="Jiang Y."/>
            <person name="Adhikari A."/>
            <person name="Zheng C.-J."/>
            <person name="Schuster L."/>
            <person name="Cowan T.M."/>
            <person name="Smanski M.J."/>
            <person name="Chevrette M.G."/>
            <person name="De Carvalho L.P.S."/>
            <person name="Shen B."/>
        </authorList>
    </citation>
    <scope>NUCLEOTIDE SEQUENCE [LARGE SCALE GENOMIC DNA]</scope>
    <source>
        <strain evidence="1 2">NPDC052347</strain>
    </source>
</reference>
<protein>
    <submittedName>
        <fullName evidence="1">Uncharacterized protein</fullName>
    </submittedName>
</protein>
<accession>A0ABV3JTE6</accession>
<proteinExistence type="predicted"/>
<gene>
    <name evidence="1" type="ORF">AB0L16_06705</name>
</gene>
<dbReference type="RefSeq" id="WP_241561441.1">
    <property type="nucleotide sequence ID" value="NZ_JBFAUK010000003.1"/>
</dbReference>
<dbReference type="Proteomes" id="UP001552594">
    <property type="component" value="Unassembled WGS sequence"/>
</dbReference>
<organism evidence="1 2">
    <name type="scientific">Streptomyces orinoci</name>
    <name type="common">Streptoverticillium orinoci</name>
    <dbReference type="NCBI Taxonomy" id="67339"/>
    <lineage>
        <taxon>Bacteria</taxon>
        <taxon>Bacillati</taxon>
        <taxon>Actinomycetota</taxon>
        <taxon>Actinomycetes</taxon>
        <taxon>Kitasatosporales</taxon>
        <taxon>Streptomycetaceae</taxon>
        <taxon>Streptomyces</taxon>
    </lineage>
</organism>
<name>A0ABV3JTE6_STRON</name>
<dbReference type="EMBL" id="JBFAUK010000003">
    <property type="protein sequence ID" value="MEV5506154.1"/>
    <property type="molecule type" value="Genomic_DNA"/>
</dbReference>
<evidence type="ECO:0000313" key="1">
    <source>
        <dbReference type="EMBL" id="MEV5506154.1"/>
    </source>
</evidence>
<comment type="caution">
    <text evidence="1">The sequence shown here is derived from an EMBL/GenBank/DDBJ whole genome shotgun (WGS) entry which is preliminary data.</text>
</comment>